<dbReference type="AlphaFoldDB" id="A0A0C9XVP3"/>
<evidence type="ECO:0000313" key="3">
    <source>
        <dbReference type="EMBL" id="KIK05669.1"/>
    </source>
</evidence>
<dbReference type="HOGENOM" id="CLU_921565_0_0_1"/>
<keyword evidence="1" id="KW-1133">Transmembrane helix</keyword>
<proteinExistence type="predicted"/>
<evidence type="ECO:0000256" key="1">
    <source>
        <dbReference type="SAM" id="Phobius"/>
    </source>
</evidence>
<keyword evidence="1" id="KW-0812">Transmembrane</keyword>
<dbReference type="EMBL" id="KN838558">
    <property type="protein sequence ID" value="KIK05669.1"/>
    <property type="molecule type" value="Genomic_DNA"/>
</dbReference>
<keyword evidence="1" id="KW-0472">Membrane</keyword>
<feature type="domain" description="DUF6533" evidence="2">
    <location>
        <begin position="52"/>
        <end position="92"/>
    </location>
</feature>
<dbReference type="InterPro" id="IPR045340">
    <property type="entry name" value="DUF6533"/>
</dbReference>
<evidence type="ECO:0000259" key="2">
    <source>
        <dbReference type="Pfam" id="PF20151"/>
    </source>
</evidence>
<feature type="transmembrane region" description="Helical" evidence="1">
    <location>
        <begin position="151"/>
        <end position="172"/>
    </location>
</feature>
<dbReference type="Proteomes" id="UP000054477">
    <property type="component" value="Unassembled WGS sequence"/>
</dbReference>
<reference evidence="3 4" key="1">
    <citation type="submission" date="2014-04" db="EMBL/GenBank/DDBJ databases">
        <authorList>
            <consortium name="DOE Joint Genome Institute"/>
            <person name="Kuo A."/>
            <person name="Kohler A."/>
            <person name="Nagy L.G."/>
            <person name="Floudas D."/>
            <person name="Copeland A."/>
            <person name="Barry K.W."/>
            <person name="Cichocki N."/>
            <person name="Veneault-Fourrey C."/>
            <person name="LaButti K."/>
            <person name="Lindquist E.A."/>
            <person name="Lipzen A."/>
            <person name="Lundell T."/>
            <person name="Morin E."/>
            <person name="Murat C."/>
            <person name="Sun H."/>
            <person name="Tunlid A."/>
            <person name="Henrissat B."/>
            <person name="Grigoriev I.V."/>
            <person name="Hibbett D.S."/>
            <person name="Martin F."/>
            <person name="Nordberg H.P."/>
            <person name="Cantor M.N."/>
            <person name="Hua S.X."/>
        </authorList>
    </citation>
    <scope>NUCLEOTIDE SEQUENCE [LARGE SCALE GENOMIC DNA]</scope>
    <source>
        <strain evidence="3 4">LaAM-08-1</strain>
    </source>
</reference>
<sequence>DTRDIIRSSGTPPIYIEARLQSKGLHTMASGIPNVNKIISSLAATKVINIDFTVASATILMWDYVLTLDQEISRVWSAKRTVGTTIFFFVARFEKYHPIVNFNSCRNYEIASSLMDLVSIAIIEGILCFVNMQSHLFSQGLTFPKCSILNMVTIFFIVIRYETCFWVPFLLLETSKFLKDLTLSTPFTRASFSINIIVMSSKFSFFDCDDSISRWQVFTYFGGLWLMVLYVGLIYYIGEYLLDPFASYMAVG</sequence>
<feature type="non-terminal residue" evidence="3">
    <location>
        <position position="1"/>
    </location>
</feature>
<protein>
    <recommendedName>
        <fullName evidence="2">DUF6533 domain-containing protein</fullName>
    </recommendedName>
</protein>
<accession>A0A0C9XVP3</accession>
<keyword evidence="4" id="KW-1185">Reference proteome</keyword>
<dbReference type="Pfam" id="PF20151">
    <property type="entry name" value="DUF6533"/>
    <property type="match status" value="1"/>
</dbReference>
<feature type="transmembrane region" description="Helical" evidence="1">
    <location>
        <begin position="217"/>
        <end position="238"/>
    </location>
</feature>
<name>A0A0C9XVP3_9AGAR</name>
<gene>
    <name evidence="3" type="ORF">K443DRAFT_90745</name>
</gene>
<organism evidence="3 4">
    <name type="scientific">Laccaria amethystina LaAM-08-1</name>
    <dbReference type="NCBI Taxonomy" id="1095629"/>
    <lineage>
        <taxon>Eukaryota</taxon>
        <taxon>Fungi</taxon>
        <taxon>Dikarya</taxon>
        <taxon>Basidiomycota</taxon>
        <taxon>Agaricomycotina</taxon>
        <taxon>Agaricomycetes</taxon>
        <taxon>Agaricomycetidae</taxon>
        <taxon>Agaricales</taxon>
        <taxon>Agaricineae</taxon>
        <taxon>Hydnangiaceae</taxon>
        <taxon>Laccaria</taxon>
    </lineage>
</organism>
<evidence type="ECO:0000313" key="4">
    <source>
        <dbReference type="Proteomes" id="UP000054477"/>
    </source>
</evidence>
<reference evidence="4" key="2">
    <citation type="submission" date="2015-01" db="EMBL/GenBank/DDBJ databases">
        <title>Evolutionary Origins and Diversification of the Mycorrhizal Mutualists.</title>
        <authorList>
            <consortium name="DOE Joint Genome Institute"/>
            <consortium name="Mycorrhizal Genomics Consortium"/>
            <person name="Kohler A."/>
            <person name="Kuo A."/>
            <person name="Nagy L.G."/>
            <person name="Floudas D."/>
            <person name="Copeland A."/>
            <person name="Barry K.W."/>
            <person name="Cichocki N."/>
            <person name="Veneault-Fourrey C."/>
            <person name="LaButti K."/>
            <person name="Lindquist E.A."/>
            <person name="Lipzen A."/>
            <person name="Lundell T."/>
            <person name="Morin E."/>
            <person name="Murat C."/>
            <person name="Riley R."/>
            <person name="Ohm R."/>
            <person name="Sun H."/>
            <person name="Tunlid A."/>
            <person name="Henrissat B."/>
            <person name="Grigoriev I.V."/>
            <person name="Hibbett D.S."/>
            <person name="Martin F."/>
        </authorList>
    </citation>
    <scope>NUCLEOTIDE SEQUENCE [LARGE SCALE GENOMIC DNA]</scope>
    <source>
        <strain evidence="4">LaAM-08-1</strain>
    </source>
</reference>
<feature type="transmembrane region" description="Helical" evidence="1">
    <location>
        <begin position="110"/>
        <end position="130"/>
    </location>
</feature>
<dbReference type="OrthoDB" id="3354157at2759"/>